<evidence type="ECO:0000313" key="3">
    <source>
        <dbReference type="Proteomes" id="UP001344906"/>
    </source>
</evidence>
<protein>
    <recommendedName>
        <fullName evidence="1">Methyltransferase type 11 domain-containing protein</fullName>
    </recommendedName>
</protein>
<organism evidence="2 3">
    <name type="scientific">Dictyobacter halimunensis</name>
    <dbReference type="NCBI Taxonomy" id="3026934"/>
    <lineage>
        <taxon>Bacteria</taxon>
        <taxon>Bacillati</taxon>
        <taxon>Chloroflexota</taxon>
        <taxon>Ktedonobacteria</taxon>
        <taxon>Ktedonobacterales</taxon>
        <taxon>Dictyobacteraceae</taxon>
        <taxon>Dictyobacter</taxon>
    </lineage>
</organism>
<accession>A0ABQ6FNX0</accession>
<reference evidence="2 3" key="1">
    <citation type="submission" date="2023-02" db="EMBL/GenBank/DDBJ databases">
        <title>Dictyobacter halimunensis sp. nov., a new member of the class Ktedonobacteria from forest soil in a geothermal area.</title>
        <authorList>
            <person name="Rachmania M.K."/>
            <person name="Ningsih F."/>
            <person name="Sakai Y."/>
            <person name="Yabe S."/>
            <person name="Yokota A."/>
            <person name="Sjamsuridzal W."/>
        </authorList>
    </citation>
    <scope>NUCLEOTIDE SEQUENCE [LARGE SCALE GENOMIC DNA]</scope>
    <source>
        <strain evidence="2 3">S3.2.2.5</strain>
    </source>
</reference>
<feature type="domain" description="Methyltransferase type 11" evidence="1">
    <location>
        <begin position="70"/>
        <end position="167"/>
    </location>
</feature>
<dbReference type="EMBL" id="BSRI01000001">
    <property type="protein sequence ID" value="GLV55969.1"/>
    <property type="molecule type" value="Genomic_DNA"/>
</dbReference>
<dbReference type="Gene3D" id="3.40.50.150">
    <property type="entry name" value="Vaccinia Virus protein VP39"/>
    <property type="match status" value="1"/>
</dbReference>
<dbReference type="InterPro" id="IPR029063">
    <property type="entry name" value="SAM-dependent_MTases_sf"/>
</dbReference>
<dbReference type="InterPro" id="IPR013216">
    <property type="entry name" value="Methyltransf_11"/>
</dbReference>
<proteinExistence type="predicted"/>
<dbReference type="RefSeq" id="WP_338250800.1">
    <property type="nucleotide sequence ID" value="NZ_BSRI01000001.1"/>
</dbReference>
<dbReference type="SUPFAM" id="SSF53335">
    <property type="entry name" value="S-adenosyl-L-methionine-dependent methyltransferases"/>
    <property type="match status" value="1"/>
</dbReference>
<keyword evidence="3" id="KW-1185">Reference proteome</keyword>
<sequence length="254" mass="28929">MREIKEQKDPAPELERLKAEYAHRDTSGLYVGRYSYFNEAALFHLHRLECNLLALLRRYRFTGLAQKKILDVGCGNGNQLRRFLDYGASPANLFGIDLMSSRIERARYLQPDIDWRVGSAHQLPYADAAFDLVTAFVVFSSIFDESLCQKVAAEMWRVCKPEGLIVVYDFTYNNPYNAAVRRVSRGEIKRLFGRSGAAFDFHTVTLAPPVSRMLAPRADWFATLLEQCKLLNTHVLCAIRSSETRPVGTAGRER</sequence>
<dbReference type="PANTHER" id="PTHR43591">
    <property type="entry name" value="METHYLTRANSFERASE"/>
    <property type="match status" value="1"/>
</dbReference>
<name>A0ABQ6FNX0_9CHLR</name>
<dbReference type="CDD" id="cd02440">
    <property type="entry name" value="AdoMet_MTases"/>
    <property type="match status" value="1"/>
</dbReference>
<evidence type="ECO:0000313" key="2">
    <source>
        <dbReference type="EMBL" id="GLV55969.1"/>
    </source>
</evidence>
<gene>
    <name evidence="2" type="ORF">KDH_28130</name>
</gene>
<dbReference type="Pfam" id="PF08241">
    <property type="entry name" value="Methyltransf_11"/>
    <property type="match status" value="1"/>
</dbReference>
<comment type="caution">
    <text evidence="2">The sequence shown here is derived from an EMBL/GenBank/DDBJ whole genome shotgun (WGS) entry which is preliminary data.</text>
</comment>
<evidence type="ECO:0000259" key="1">
    <source>
        <dbReference type="Pfam" id="PF08241"/>
    </source>
</evidence>
<dbReference type="Proteomes" id="UP001344906">
    <property type="component" value="Unassembled WGS sequence"/>
</dbReference>